<dbReference type="SMART" id="SM00209">
    <property type="entry name" value="TSP1"/>
    <property type="match status" value="3"/>
</dbReference>
<dbReference type="Gene3D" id="2.20.100.10">
    <property type="entry name" value="Thrombospondin type-1 (TSP1) repeat"/>
    <property type="match status" value="3"/>
</dbReference>
<keyword evidence="3" id="KW-0325">Glycoprotein</keyword>
<dbReference type="AlphaFoldDB" id="A0A813D9K8"/>
<dbReference type="PANTHER" id="PTHR20920:SF5">
    <property type="entry name" value="SMB DOMAIN-CONTAINING PROTEIN"/>
    <property type="match status" value="1"/>
</dbReference>
<keyword evidence="1" id="KW-0732">Signal</keyword>
<organism evidence="6 7">
    <name type="scientific">Polarella glacialis</name>
    <name type="common">Dinoflagellate</name>
    <dbReference type="NCBI Taxonomy" id="89957"/>
    <lineage>
        <taxon>Eukaryota</taxon>
        <taxon>Sar</taxon>
        <taxon>Alveolata</taxon>
        <taxon>Dinophyceae</taxon>
        <taxon>Suessiales</taxon>
        <taxon>Suessiaceae</taxon>
        <taxon>Polarella</taxon>
    </lineage>
</organism>
<dbReference type="PANTHER" id="PTHR20920">
    <property type="entry name" value="RPE-SPONDIN"/>
    <property type="match status" value="1"/>
</dbReference>
<keyword evidence="2" id="KW-1015">Disulfide bond</keyword>
<dbReference type="InterPro" id="IPR044004">
    <property type="entry name" value="TSP1_spondin_dom"/>
</dbReference>
<dbReference type="EMBL" id="CAJNNV010000413">
    <property type="protein sequence ID" value="CAE8582517.1"/>
    <property type="molecule type" value="Genomic_DNA"/>
</dbReference>
<evidence type="ECO:0000256" key="2">
    <source>
        <dbReference type="ARBA" id="ARBA00023157"/>
    </source>
</evidence>
<dbReference type="InterPro" id="IPR000884">
    <property type="entry name" value="TSP1_rpt"/>
</dbReference>
<feature type="compositionally biased region" description="Basic and acidic residues" evidence="4">
    <location>
        <begin position="27"/>
        <end position="37"/>
    </location>
</feature>
<accession>A0A813D9K8</accession>
<evidence type="ECO:0000313" key="6">
    <source>
        <dbReference type="EMBL" id="CAE8582517.1"/>
    </source>
</evidence>
<dbReference type="SUPFAM" id="SSF82895">
    <property type="entry name" value="TSP-1 type 1 repeat"/>
    <property type="match status" value="3"/>
</dbReference>
<comment type="caution">
    <text evidence="6">The sequence shown here is derived from an EMBL/GenBank/DDBJ whole genome shotgun (WGS) entry which is preliminary data.</text>
</comment>
<dbReference type="Pfam" id="PF19028">
    <property type="entry name" value="TSP1_spondin"/>
    <property type="match status" value="1"/>
</dbReference>
<protein>
    <recommendedName>
        <fullName evidence="5">Spondin-like TSP1 domain-containing protein</fullName>
    </recommendedName>
</protein>
<reference evidence="6" key="1">
    <citation type="submission" date="2021-02" db="EMBL/GenBank/DDBJ databases">
        <authorList>
            <person name="Dougan E. K."/>
            <person name="Rhodes N."/>
            <person name="Thang M."/>
            <person name="Chan C."/>
        </authorList>
    </citation>
    <scope>NUCLEOTIDE SEQUENCE</scope>
</reference>
<feature type="non-terminal residue" evidence="6">
    <location>
        <position position="1"/>
    </location>
</feature>
<dbReference type="PROSITE" id="PS50092">
    <property type="entry name" value="TSP1"/>
    <property type="match status" value="3"/>
</dbReference>
<dbReference type="FunFam" id="2.20.100.10:FF:000134">
    <property type="entry name" value="Uncharacterized protein"/>
    <property type="match status" value="1"/>
</dbReference>
<evidence type="ECO:0000256" key="4">
    <source>
        <dbReference type="SAM" id="MobiDB-lite"/>
    </source>
</evidence>
<name>A0A813D9K8_POLGL</name>
<dbReference type="Pfam" id="PF00090">
    <property type="entry name" value="TSP_1"/>
    <property type="match status" value="2"/>
</dbReference>
<dbReference type="Proteomes" id="UP000654075">
    <property type="component" value="Unassembled WGS sequence"/>
</dbReference>
<proteinExistence type="predicted"/>
<feature type="domain" description="Spondin-like TSP1" evidence="5">
    <location>
        <begin position="169"/>
        <end position="221"/>
    </location>
</feature>
<dbReference type="OrthoDB" id="446173at2759"/>
<dbReference type="InterPro" id="IPR039942">
    <property type="entry name" value="SBSPO"/>
</dbReference>
<dbReference type="InterPro" id="IPR036383">
    <property type="entry name" value="TSP1_rpt_sf"/>
</dbReference>
<evidence type="ECO:0000313" key="7">
    <source>
        <dbReference type="Proteomes" id="UP000654075"/>
    </source>
</evidence>
<evidence type="ECO:0000259" key="5">
    <source>
        <dbReference type="Pfam" id="PF19028"/>
    </source>
</evidence>
<feature type="region of interest" description="Disordered" evidence="4">
    <location>
        <begin position="1"/>
        <end position="37"/>
    </location>
</feature>
<evidence type="ECO:0000256" key="1">
    <source>
        <dbReference type="ARBA" id="ARBA00022729"/>
    </source>
</evidence>
<sequence>MHQRAEGQAARHRAASLQRRGALLRTSEGDRALRPERSCGARPSNRCLRGNLDSMVDVLPQLRWWHANPHSKHPGAGTKRGRTFLRVLEAVGSMSDTELRDRSLYSTFVIAYCGGRLNCQLSVWGDWGDCQENTMQYQNRHVVKEAHDGGMPCEDGLRAVRQCTAVVDCIVSPWTRWGECSRTCGGGQTSRHRQVTQNPRMGGRECPIALIQTTGCQDTPCSPDDAQVTSWSNWGPCDTDCGEGQQQRKREVISEPRASGIGFYGPLFETMPCM</sequence>
<evidence type="ECO:0000256" key="3">
    <source>
        <dbReference type="ARBA" id="ARBA00023180"/>
    </source>
</evidence>
<gene>
    <name evidence="6" type="ORF">PGLA1383_LOCUS1514</name>
</gene>
<keyword evidence="7" id="KW-1185">Reference proteome</keyword>